<dbReference type="PATRIC" id="fig|1631356.3.peg.2099"/>
<dbReference type="NCBIfam" id="TIGR00231">
    <property type="entry name" value="small_GTP"/>
    <property type="match status" value="1"/>
</dbReference>
<dbReference type="Pfam" id="PF22594">
    <property type="entry name" value="GTP-eEF1A_C"/>
    <property type="match status" value="1"/>
</dbReference>
<dbReference type="EMBL" id="LAIR01000002">
    <property type="protein sequence ID" value="KNX37522.1"/>
    <property type="molecule type" value="Genomic_DNA"/>
</dbReference>
<dbReference type="InterPro" id="IPR009001">
    <property type="entry name" value="Transl_elong_EF1A/Init_IF2_C"/>
</dbReference>
<evidence type="ECO:0000256" key="6">
    <source>
        <dbReference type="ARBA" id="ARBA00023134"/>
    </source>
</evidence>
<feature type="domain" description="Tr-type G" evidence="8">
    <location>
        <begin position="20"/>
        <end position="232"/>
    </location>
</feature>
<dbReference type="GO" id="GO:0005524">
    <property type="term" value="F:ATP binding"/>
    <property type="evidence" value="ECO:0007669"/>
    <property type="project" value="UniProtKB-KW"/>
</dbReference>
<dbReference type="Gene3D" id="3.40.50.300">
    <property type="entry name" value="P-loop containing nucleotide triphosphate hydrolases"/>
    <property type="match status" value="1"/>
</dbReference>
<comment type="caution">
    <text evidence="9">The sequence shown here is derived from an EMBL/GenBank/DDBJ whole genome shotgun (WGS) entry which is preliminary data.</text>
</comment>
<protein>
    <recommendedName>
        <fullName evidence="1">sulfate adenylyltransferase</fullName>
        <ecNumber evidence="1">2.7.7.4</ecNumber>
    </recommendedName>
</protein>
<dbReference type="PANTHER" id="PTHR23115">
    <property type="entry name" value="TRANSLATION FACTOR"/>
    <property type="match status" value="1"/>
</dbReference>
<evidence type="ECO:0000256" key="5">
    <source>
        <dbReference type="ARBA" id="ARBA00022840"/>
    </source>
</evidence>
<dbReference type="PROSITE" id="PS51722">
    <property type="entry name" value="G_TR_2"/>
    <property type="match status" value="1"/>
</dbReference>
<dbReference type="Proteomes" id="UP000037397">
    <property type="component" value="Unassembled WGS sequence"/>
</dbReference>
<dbReference type="InterPro" id="IPR005225">
    <property type="entry name" value="Small_GTP-bd"/>
</dbReference>
<feature type="region of interest" description="Disordered" evidence="7">
    <location>
        <begin position="278"/>
        <end position="299"/>
    </location>
</feature>
<dbReference type="CDD" id="cd03695">
    <property type="entry name" value="CysN_NodQ_II"/>
    <property type="match status" value="1"/>
</dbReference>
<gene>
    <name evidence="9" type="ORF">VV01_10760</name>
</gene>
<dbReference type="InterPro" id="IPR041757">
    <property type="entry name" value="CysN_GTP-bd"/>
</dbReference>
<dbReference type="SUPFAM" id="SSF50465">
    <property type="entry name" value="EF-Tu/eEF-1alpha/eIF2-gamma C-terminal domain"/>
    <property type="match status" value="1"/>
</dbReference>
<dbReference type="Gene3D" id="2.40.30.10">
    <property type="entry name" value="Translation factors"/>
    <property type="match status" value="2"/>
</dbReference>
<dbReference type="AlphaFoldDB" id="A0A0L6CIA1"/>
<dbReference type="InterPro" id="IPR027417">
    <property type="entry name" value="P-loop_NTPase"/>
</dbReference>
<dbReference type="GO" id="GO:0005525">
    <property type="term" value="F:GTP binding"/>
    <property type="evidence" value="ECO:0007669"/>
    <property type="project" value="UniProtKB-KW"/>
</dbReference>
<evidence type="ECO:0000256" key="7">
    <source>
        <dbReference type="SAM" id="MobiDB-lite"/>
    </source>
</evidence>
<sequence>MTVLTERPAPVPEDDAPAASGQLRLVVAGSVDDGKSTLVGRLLHDTKSILADQYDQLEHVSRSRGADGFDLALLTDGLRAEREQGITIDVAYRYFATPRRSFVLADTPGHVQYTRNTVTGASTADAAVILVDVRNGVSVQTRRHAAVMALLRVPHVVFAVNKMDAVDWDQQRFAEVEADVRRVAQRVGIEHTAVLPVSALTGEGVAAPAPEWVEGPGLLSLLEQLPARRSLTDEALRFAVQLVVRPRTESHPDYRGLAGRVGSGTVRVGDEVIAQPSGQRSTVVGIDGPRGEQPEATAGQSVTLRLADELDVARGEVLSGVDDPTPVSRSLQGVLCWLSEDAAQARQRVLVKAGTRVTRGMLGDLEQLWHVDDQQWQDGDGHLELNDIGRVTLQLAEPVAVDGYLEHRRTGAFLVIDPDTGVTLAAGMAGGHLGEAHTAS</sequence>
<dbReference type="STRING" id="1631356.VV01_10760"/>
<dbReference type="SUPFAM" id="SSF50447">
    <property type="entry name" value="Translation proteins"/>
    <property type="match status" value="1"/>
</dbReference>
<keyword evidence="4" id="KW-0547">Nucleotide-binding</keyword>
<evidence type="ECO:0000313" key="10">
    <source>
        <dbReference type="Proteomes" id="UP000037397"/>
    </source>
</evidence>
<dbReference type="CDD" id="cd04095">
    <property type="entry name" value="CysN_NoDQ_III"/>
    <property type="match status" value="1"/>
</dbReference>
<dbReference type="FunFam" id="3.40.50.300:FF:000119">
    <property type="entry name" value="Sulfate adenylyltransferase subunit 1"/>
    <property type="match status" value="1"/>
</dbReference>
<accession>A0A0L6CIA1</accession>
<dbReference type="GO" id="GO:0006790">
    <property type="term" value="P:sulfur compound metabolic process"/>
    <property type="evidence" value="ECO:0007669"/>
    <property type="project" value="InterPro"/>
</dbReference>
<evidence type="ECO:0000256" key="2">
    <source>
        <dbReference type="ARBA" id="ARBA00022679"/>
    </source>
</evidence>
<evidence type="ECO:0000259" key="8">
    <source>
        <dbReference type="PROSITE" id="PS51722"/>
    </source>
</evidence>
<keyword evidence="3 9" id="KW-0548">Nucleotidyltransferase</keyword>
<dbReference type="GO" id="GO:0003924">
    <property type="term" value="F:GTPase activity"/>
    <property type="evidence" value="ECO:0007669"/>
    <property type="project" value="InterPro"/>
</dbReference>
<keyword evidence="5" id="KW-0067">ATP-binding</keyword>
<dbReference type="RefSeq" id="WP_050669880.1">
    <property type="nucleotide sequence ID" value="NZ_LAIR01000002.1"/>
</dbReference>
<evidence type="ECO:0000256" key="1">
    <source>
        <dbReference type="ARBA" id="ARBA00012391"/>
    </source>
</evidence>
<dbReference type="SUPFAM" id="SSF52540">
    <property type="entry name" value="P-loop containing nucleoside triphosphate hydrolases"/>
    <property type="match status" value="1"/>
</dbReference>
<dbReference type="Pfam" id="PF03144">
    <property type="entry name" value="GTP_EFTU_D2"/>
    <property type="match status" value="1"/>
</dbReference>
<dbReference type="InterPro" id="IPR000795">
    <property type="entry name" value="T_Tr_GTP-bd_dom"/>
</dbReference>
<dbReference type="InterPro" id="IPR011779">
    <property type="entry name" value="SO4_adenylTrfase_lsu"/>
</dbReference>
<keyword evidence="6" id="KW-0342">GTP-binding</keyword>
<dbReference type="InterPro" id="IPR050100">
    <property type="entry name" value="TRAFAC_GTPase_members"/>
</dbReference>
<dbReference type="EC" id="2.7.7.4" evidence="1"/>
<dbReference type="OrthoDB" id="9804504at2"/>
<keyword evidence="10" id="KW-1185">Reference proteome</keyword>
<dbReference type="InterPro" id="IPR004161">
    <property type="entry name" value="EFTu-like_2"/>
</dbReference>
<evidence type="ECO:0000313" key="9">
    <source>
        <dbReference type="EMBL" id="KNX37522.1"/>
    </source>
</evidence>
<dbReference type="CDD" id="cd04166">
    <property type="entry name" value="CysN_ATPS"/>
    <property type="match status" value="1"/>
</dbReference>
<dbReference type="Pfam" id="PF00009">
    <property type="entry name" value="GTP_EFTU"/>
    <property type="match status" value="1"/>
</dbReference>
<dbReference type="NCBIfam" id="TIGR02034">
    <property type="entry name" value="CysN"/>
    <property type="match status" value="1"/>
</dbReference>
<dbReference type="InterPro" id="IPR054696">
    <property type="entry name" value="GTP-eEF1A_C"/>
</dbReference>
<evidence type="ECO:0000256" key="4">
    <source>
        <dbReference type="ARBA" id="ARBA00022741"/>
    </source>
</evidence>
<keyword evidence="2 9" id="KW-0808">Transferase</keyword>
<dbReference type="GO" id="GO:0004781">
    <property type="term" value="F:sulfate adenylyltransferase (ATP) activity"/>
    <property type="evidence" value="ECO:0007669"/>
    <property type="project" value="UniProtKB-EC"/>
</dbReference>
<dbReference type="InterPro" id="IPR044138">
    <property type="entry name" value="CysN_II"/>
</dbReference>
<dbReference type="InterPro" id="IPR009000">
    <property type="entry name" value="Transl_B-barrel_sf"/>
</dbReference>
<name>A0A0L6CIA1_9MICO</name>
<reference evidence="10" key="1">
    <citation type="submission" date="2015-03" db="EMBL/GenBank/DDBJ databases">
        <title>Luteipulveratus halotolerans sp. nov., a novel actinobacterium (Dermacoccaceae) from Sarawak, Malaysia.</title>
        <authorList>
            <person name="Juboi H."/>
            <person name="Basik A."/>
            <person name="Shamsul S.S."/>
            <person name="Arnold P."/>
            <person name="Schmitt E.K."/>
            <person name="Sanglier J.-J."/>
            <person name="Yeo T."/>
        </authorList>
    </citation>
    <scope>NUCLEOTIDE SEQUENCE [LARGE SCALE GENOMIC DNA]</scope>
    <source>
        <strain evidence="10">C296001</strain>
    </source>
</reference>
<proteinExistence type="predicted"/>
<dbReference type="PRINTS" id="PR00315">
    <property type="entry name" value="ELONGATNFCT"/>
</dbReference>
<organism evidence="9 10">
    <name type="scientific">Luteipulveratus halotolerans</name>
    <dbReference type="NCBI Taxonomy" id="1631356"/>
    <lineage>
        <taxon>Bacteria</taxon>
        <taxon>Bacillati</taxon>
        <taxon>Actinomycetota</taxon>
        <taxon>Actinomycetes</taxon>
        <taxon>Micrococcales</taxon>
        <taxon>Dermacoccaceae</taxon>
        <taxon>Luteipulveratus</taxon>
    </lineage>
</organism>
<dbReference type="InterPro" id="IPR031157">
    <property type="entry name" value="G_TR_CS"/>
</dbReference>
<evidence type="ECO:0000256" key="3">
    <source>
        <dbReference type="ARBA" id="ARBA00022695"/>
    </source>
</evidence>
<dbReference type="PROSITE" id="PS00301">
    <property type="entry name" value="G_TR_1"/>
    <property type="match status" value="1"/>
</dbReference>
<dbReference type="InterPro" id="IPR044139">
    <property type="entry name" value="CysN_NoDQ_III"/>
</dbReference>